<comment type="caution">
    <text evidence="1">The sequence shown here is derived from an EMBL/GenBank/DDBJ whole genome shotgun (WGS) entry which is preliminary data.</text>
</comment>
<dbReference type="RefSeq" id="WP_070659840.1">
    <property type="nucleotide sequence ID" value="NZ_MSKM01000001.1"/>
</dbReference>
<accession>A0A1Q8W340</accession>
<sequence>MRTCGRPGCGRQISGSKRADTRFCSTRCRVAAHRERRRRAAKACPIPAEMLTMPRWVNHDEHKRPICPSTGRWASVTDPSTWDTWQAASKRDSRIGFVLGGGIGCIDLDHCLDAHGQPSEAVTELLEFYAGSYVEISPSGDGLHVWGTAPERRGFRRTWKGQAVEFYSQDRYVTVTGRVFRPGALLPL</sequence>
<dbReference type="Proteomes" id="UP000185772">
    <property type="component" value="Unassembled WGS sequence"/>
</dbReference>
<dbReference type="EMBL" id="MSKM01000001">
    <property type="protein sequence ID" value="OLO55981.1"/>
    <property type="molecule type" value="Genomic_DNA"/>
</dbReference>
<evidence type="ECO:0000313" key="1">
    <source>
        <dbReference type="EMBL" id="OLO55981.1"/>
    </source>
</evidence>
<gene>
    <name evidence="1" type="ORF">BKH27_00280</name>
</gene>
<dbReference type="AlphaFoldDB" id="A0A1Q8W340"/>
<name>A0A1Q8W340_9ACTO</name>
<proteinExistence type="predicted"/>
<evidence type="ECO:0008006" key="3">
    <source>
        <dbReference type="Google" id="ProtNLM"/>
    </source>
</evidence>
<protein>
    <recommendedName>
        <fullName evidence="3">DNA primase</fullName>
    </recommendedName>
</protein>
<organism evidence="1 2">
    <name type="scientific">Actinomyces oris</name>
    <dbReference type="NCBI Taxonomy" id="544580"/>
    <lineage>
        <taxon>Bacteria</taxon>
        <taxon>Bacillati</taxon>
        <taxon>Actinomycetota</taxon>
        <taxon>Actinomycetes</taxon>
        <taxon>Actinomycetales</taxon>
        <taxon>Actinomycetaceae</taxon>
        <taxon>Actinomyces</taxon>
    </lineage>
</organism>
<reference evidence="1 2" key="1">
    <citation type="submission" date="2016-12" db="EMBL/GenBank/DDBJ databases">
        <title>Genomic comparison of strains in the 'Actinomyces naeslundii' group.</title>
        <authorList>
            <person name="Mughal S.R."/>
            <person name="Do T."/>
            <person name="Gilbert S.C."/>
            <person name="Witherden E.A."/>
            <person name="Didelot X."/>
            <person name="Beighton D."/>
        </authorList>
    </citation>
    <scope>NUCLEOTIDE SEQUENCE [LARGE SCALE GENOMIC DNA]</scope>
    <source>
        <strain evidence="1 2">MMRCO6-1</strain>
    </source>
</reference>
<evidence type="ECO:0000313" key="2">
    <source>
        <dbReference type="Proteomes" id="UP000185772"/>
    </source>
</evidence>